<dbReference type="AlphaFoldDB" id="A0A251Q4E0"/>
<dbReference type="EMBL" id="CM007653">
    <property type="protein sequence ID" value="ONI17545.1"/>
    <property type="molecule type" value="Genomic_DNA"/>
</dbReference>
<reference evidence="2 3" key="1">
    <citation type="journal article" date="2013" name="Nat. Genet.">
        <title>The high-quality draft genome of peach (Prunus persica) identifies unique patterns of genetic diversity, domestication and genome evolution.</title>
        <authorList>
            <consortium name="International Peach Genome Initiative"/>
            <person name="Verde I."/>
            <person name="Abbott A.G."/>
            <person name="Scalabrin S."/>
            <person name="Jung S."/>
            <person name="Shu S."/>
            <person name="Marroni F."/>
            <person name="Zhebentyayeva T."/>
            <person name="Dettori M.T."/>
            <person name="Grimwood J."/>
            <person name="Cattonaro F."/>
            <person name="Zuccolo A."/>
            <person name="Rossini L."/>
            <person name="Jenkins J."/>
            <person name="Vendramin E."/>
            <person name="Meisel L.A."/>
            <person name="Decroocq V."/>
            <person name="Sosinski B."/>
            <person name="Prochnik S."/>
            <person name="Mitros T."/>
            <person name="Policriti A."/>
            <person name="Cipriani G."/>
            <person name="Dondini L."/>
            <person name="Ficklin S."/>
            <person name="Goodstein D.M."/>
            <person name="Xuan P."/>
            <person name="Del Fabbro C."/>
            <person name="Aramini V."/>
            <person name="Copetti D."/>
            <person name="Gonzalez S."/>
            <person name="Horner D.S."/>
            <person name="Falchi R."/>
            <person name="Lucas S."/>
            <person name="Mica E."/>
            <person name="Maldonado J."/>
            <person name="Lazzari B."/>
            <person name="Bielenberg D."/>
            <person name="Pirona R."/>
            <person name="Miculan M."/>
            <person name="Barakat A."/>
            <person name="Testolin R."/>
            <person name="Stella A."/>
            <person name="Tartarini S."/>
            <person name="Tonutti P."/>
            <person name="Arus P."/>
            <person name="Orellana A."/>
            <person name="Wells C."/>
            <person name="Main D."/>
            <person name="Vizzotto G."/>
            <person name="Silva H."/>
            <person name="Salamini F."/>
            <person name="Schmutz J."/>
            <person name="Morgante M."/>
            <person name="Rokhsar D.S."/>
        </authorList>
    </citation>
    <scope>NUCLEOTIDE SEQUENCE [LARGE SCALE GENOMIC DNA]</scope>
    <source>
        <strain evidence="3">cv. Nemared</strain>
    </source>
</reference>
<dbReference type="PANTHER" id="PTHR47689:SF2">
    <property type="entry name" value="TETRATRICOPEPTIDE REPEAT (TPR)-LIKE SUPERFAMILY PROTEIN"/>
    <property type="match status" value="1"/>
</dbReference>
<name>A0A251Q4E0_PRUPE</name>
<gene>
    <name evidence="2" type="ORF">PRUPE_3G166300</name>
</gene>
<sequence>MYHLGTVLQLQGKGKDSEALIQDSIRILEDGGQGESIMCVKRMRYLAQIYMKSNRLEEAEKVQRKILHIMELTKGWNSLDTVITAEGLALILQSAGSLKEAEELLERCLDARKTLLPEDHIQIGANMLHMARVAILNSNQLKKVDTSKAICELEKARDILNESIRIARSSLDKSMRQNRKIHSYGASGDIGKNFRVALVILLQAFDALGLLAITKQELQESKDECLPNSEAESALLRCISTYKEFVTEMSIAEFPEVKAEYLKCLKHLLSLNGNSTTQTSQRSTRVNLQDLRDEIKRLELQLSPSRNRKI</sequence>
<evidence type="ECO:0000313" key="2">
    <source>
        <dbReference type="EMBL" id="ONI17545.1"/>
    </source>
</evidence>
<organism evidence="2 3">
    <name type="scientific">Prunus persica</name>
    <name type="common">Peach</name>
    <name type="synonym">Amygdalus persica</name>
    <dbReference type="NCBI Taxonomy" id="3760"/>
    <lineage>
        <taxon>Eukaryota</taxon>
        <taxon>Viridiplantae</taxon>
        <taxon>Streptophyta</taxon>
        <taxon>Embryophyta</taxon>
        <taxon>Tracheophyta</taxon>
        <taxon>Spermatophyta</taxon>
        <taxon>Magnoliopsida</taxon>
        <taxon>eudicotyledons</taxon>
        <taxon>Gunneridae</taxon>
        <taxon>Pentapetalae</taxon>
        <taxon>rosids</taxon>
        <taxon>fabids</taxon>
        <taxon>Rosales</taxon>
        <taxon>Rosaceae</taxon>
        <taxon>Amygdaloideae</taxon>
        <taxon>Amygdaleae</taxon>
        <taxon>Prunus</taxon>
    </lineage>
</organism>
<feature type="coiled-coil region" evidence="1">
    <location>
        <begin position="281"/>
        <end position="308"/>
    </location>
</feature>
<dbReference type="Gramene" id="ONI17545">
    <property type="protein sequence ID" value="ONI17545"/>
    <property type="gene ID" value="PRUPE_3G166300"/>
</dbReference>
<evidence type="ECO:0000313" key="3">
    <source>
        <dbReference type="Proteomes" id="UP000006882"/>
    </source>
</evidence>
<evidence type="ECO:0000256" key="1">
    <source>
        <dbReference type="SAM" id="Coils"/>
    </source>
</evidence>
<dbReference type="SUPFAM" id="SSF48452">
    <property type="entry name" value="TPR-like"/>
    <property type="match status" value="1"/>
</dbReference>
<dbReference type="InterPro" id="IPR011990">
    <property type="entry name" value="TPR-like_helical_dom_sf"/>
</dbReference>
<dbReference type="Proteomes" id="UP000006882">
    <property type="component" value="Chromosome G3"/>
</dbReference>
<keyword evidence="1" id="KW-0175">Coiled coil</keyword>
<keyword evidence="3" id="KW-1185">Reference proteome</keyword>
<dbReference type="Gene3D" id="1.25.40.10">
    <property type="entry name" value="Tetratricopeptide repeat domain"/>
    <property type="match status" value="1"/>
</dbReference>
<dbReference type="Pfam" id="PF13424">
    <property type="entry name" value="TPR_12"/>
    <property type="match status" value="1"/>
</dbReference>
<proteinExistence type="predicted"/>
<evidence type="ECO:0008006" key="4">
    <source>
        <dbReference type="Google" id="ProtNLM"/>
    </source>
</evidence>
<dbReference type="PANTHER" id="PTHR47689">
    <property type="entry name" value="TETRATRICOPEPTIDE REPEAT (TPR)-LIKE SUPERFAMILY PROTEIN"/>
    <property type="match status" value="1"/>
</dbReference>
<protein>
    <recommendedName>
        <fullName evidence="4">MalT-like TPR region domain-containing protein</fullName>
    </recommendedName>
</protein>
<accession>A0A251Q4E0</accession>